<dbReference type="HOGENOM" id="CLU_140600_0_0_1"/>
<dbReference type="PANTHER" id="PTHR10701">
    <property type="entry name" value="SMALL NUCLEAR RIBONUCLEOPROTEIN-ASSOCIATED PROTEIN B AND N"/>
    <property type="match status" value="1"/>
</dbReference>
<dbReference type="Proteomes" id="UP000017836">
    <property type="component" value="Unassembled WGS sequence"/>
</dbReference>
<evidence type="ECO:0000313" key="2">
    <source>
        <dbReference type="Proteomes" id="UP000017836"/>
    </source>
</evidence>
<sequence length="159" mass="17986">MRPRPGYIEKAVQAVARRFPLKKRGKGLIGYNTALNQRKRAMVEPEVPSSFSSENHKVQEEEVGFYPNLSSASNRVRRLLFRKMLIGVSDGRFFVGGFHCLDKQGNIILQDAVEFRPGHSTRPSPVEQRCLGLVLIPSSCRISCHVDFSIEEQMSLLKL</sequence>
<proteinExistence type="predicted"/>
<name>W1PNV0_AMBTC</name>
<dbReference type="Gramene" id="ERN09728">
    <property type="protein sequence ID" value="ERN09728"/>
    <property type="gene ID" value="AMTR_s00029p00228490"/>
</dbReference>
<dbReference type="SUPFAM" id="SSF50182">
    <property type="entry name" value="Sm-like ribonucleoproteins"/>
    <property type="match status" value="1"/>
</dbReference>
<dbReference type="PANTHER" id="PTHR10701:SF5">
    <property type="entry name" value="N-ALPHA-ACETYLTRANSFERASE 38, NATC AUXILIARY SUBUNIT"/>
    <property type="match status" value="1"/>
</dbReference>
<dbReference type="AlphaFoldDB" id="W1PNV0"/>
<dbReference type="CDD" id="cd06168">
    <property type="entry name" value="LSMD1"/>
    <property type="match status" value="1"/>
</dbReference>
<accession>W1PNV0</accession>
<gene>
    <name evidence="1" type="ORF">AMTR_s00029p00228490</name>
</gene>
<protein>
    <submittedName>
        <fullName evidence="1">Uncharacterized protein</fullName>
    </submittedName>
</protein>
<organism evidence="1 2">
    <name type="scientific">Amborella trichopoda</name>
    <dbReference type="NCBI Taxonomy" id="13333"/>
    <lineage>
        <taxon>Eukaryota</taxon>
        <taxon>Viridiplantae</taxon>
        <taxon>Streptophyta</taxon>
        <taxon>Embryophyta</taxon>
        <taxon>Tracheophyta</taxon>
        <taxon>Spermatophyta</taxon>
        <taxon>Magnoliopsida</taxon>
        <taxon>Amborellales</taxon>
        <taxon>Amborellaceae</taxon>
        <taxon>Amborella</taxon>
    </lineage>
</organism>
<evidence type="ECO:0000313" key="1">
    <source>
        <dbReference type="EMBL" id="ERN09728.1"/>
    </source>
</evidence>
<dbReference type="GO" id="GO:0031417">
    <property type="term" value="C:NatC complex"/>
    <property type="evidence" value="ECO:0007669"/>
    <property type="project" value="InterPro"/>
</dbReference>
<dbReference type="eggNOG" id="ENOG502S1RC">
    <property type="taxonomic scope" value="Eukaryota"/>
</dbReference>
<keyword evidence="2" id="KW-1185">Reference proteome</keyword>
<dbReference type="Gene3D" id="2.30.30.100">
    <property type="match status" value="1"/>
</dbReference>
<dbReference type="InterPro" id="IPR034110">
    <property type="entry name" value="LSMD1_Sm"/>
</dbReference>
<dbReference type="InterPro" id="IPR050914">
    <property type="entry name" value="snRNP_SmB/NAA38-like"/>
</dbReference>
<dbReference type="InterPro" id="IPR010920">
    <property type="entry name" value="LSM_dom_sf"/>
</dbReference>
<reference evidence="2" key="1">
    <citation type="journal article" date="2013" name="Science">
        <title>The Amborella genome and the evolution of flowering plants.</title>
        <authorList>
            <consortium name="Amborella Genome Project"/>
        </authorList>
    </citation>
    <scope>NUCLEOTIDE SEQUENCE [LARGE SCALE GENOMIC DNA]</scope>
</reference>
<dbReference type="EMBL" id="KI392980">
    <property type="protein sequence ID" value="ERN09728.1"/>
    <property type="molecule type" value="Genomic_DNA"/>
</dbReference>